<sequence>MQDKLIRAIAHNGDIRIIGAQTTNLVNEGISIHKCAPTAAAALGRMLTAGALMGSTLKSEKDKLTLKMDGGGIAKGVIVTASSDCSVKGYIGNPDAHLPANDKGKLDVSGIIGKDGSFVVIRDMGLKKPYVGQIPIYTGEIGDDIAYYYTTSEQTPSAVGLGVLVEPDYTVSAAGGFIIQMMPGASEMVAEILMYRLEEIPSITQMLSEGKTIEDILNIIFEDMNLQILDDVKPEYKCDCSREKVEKALISIGKEELQKIVDDNKVEEIACQFCSTKYEFKPEDINKLITEI</sequence>
<dbReference type="Gene3D" id="3.90.1280.10">
    <property type="entry name" value="HSP33 redox switch-like"/>
    <property type="match status" value="1"/>
</dbReference>
<dbReference type="GO" id="GO:0042026">
    <property type="term" value="P:protein refolding"/>
    <property type="evidence" value="ECO:0007669"/>
    <property type="project" value="TreeGrafter"/>
</dbReference>
<dbReference type="InterPro" id="IPR016153">
    <property type="entry name" value="Heat_shock_Hsp33_N"/>
</dbReference>
<dbReference type="Proteomes" id="UP001056429">
    <property type="component" value="Unassembled WGS sequence"/>
</dbReference>
<evidence type="ECO:0000256" key="3">
    <source>
        <dbReference type="ARBA" id="ARBA00023157"/>
    </source>
</evidence>
<dbReference type="NCBIfam" id="NF001033">
    <property type="entry name" value="PRK00114.1"/>
    <property type="match status" value="1"/>
</dbReference>
<dbReference type="SUPFAM" id="SSF64397">
    <property type="entry name" value="Hsp33 domain"/>
    <property type="match status" value="1"/>
</dbReference>
<keyword evidence="2 6" id="KW-0862">Zinc</keyword>
<dbReference type="PIRSF" id="PIRSF005261">
    <property type="entry name" value="Heat_shock_Hsp33"/>
    <property type="match status" value="1"/>
</dbReference>
<keyword evidence="3 6" id="KW-1015">Disulfide bond</keyword>
<reference evidence="7" key="2">
    <citation type="submission" date="2021-04" db="EMBL/GenBank/DDBJ databases">
        <authorList>
            <person name="Dong X."/>
        </authorList>
    </citation>
    <scope>NUCLEOTIDE SEQUENCE</scope>
    <source>
        <strain evidence="7">ZWT</strain>
    </source>
</reference>
<dbReference type="SUPFAM" id="SSF118352">
    <property type="entry name" value="HSP33 redox switch-like"/>
    <property type="match status" value="1"/>
</dbReference>
<dbReference type="GO" id="GO:0005737">
    <property type="term" value="C:cytoplasm"/>
    <property type="evidence" value="ECO:0007669"/>
    <property type="project" value="UniProtKB-SubCell"/>
</dbReference>
<dbReference type="RefSeq" id="WP_250861622.1">
    <property type="nucleotide sequence ID" value="NZ_JAGSOJ010000006.1"/>
</dbReference>
<comment type="PTM">
    <text evidence="6">Under oxidizing conditions two disulfide bonds are formed involving the reactive cysteines. Under reducing conditions zinc is bound to the reactive cysteines and the protein is inactive.</text>
</comment>
<organism evidence="7 8">
    <name type="scientific">Oceanirhabdus seepicola</name>
    <dbReference type="NCBI Taxonomy" id="2828781"/>
    <lineage>
        <taxon>Bacteria</taxon>
        <taxon>Bacillati</taxon>
        <taxon>Bacillota</taxon>
        <taxon>Clostridia</taxon>
        <taxon>Eubacteriales</taxon>
        <taxon>Clostridiaceae</taxon>
        <taxon>Oceanirhabdus</taxon>
    </lineage>
</organism>
<feature type="disulfide bond" description="Redox-active" evidence="6">
    <location>
        <begin position="271"/>
        <end position="274"/>
    </location>
</feature>
<comment type="similarity">
    <text evidence="6">Belongs to the HSP33 family.</text>
</comment>
<name>A0A9J6PCN7_9CLOT</name>
<evidence type="ECO:0000313" key="8">
    <source>
        <dbReference type="Proteomes" id="UP001056429"/>
    </source>
</evidence>
<reference evidence="7" key="1">
    <citation type="journal article" date="2021" name="mSystems">
        <title>Bacteria and Archaea Synergistically Convert Glycine Betaine to Biogenic Methane in the Formosa Cold Seep of the South China Sea.</title>
        <authorList>
            <person name="Li L."/>
            <person name="Zhang W."/>
            <person name="Zhang S."/>
            <person name="Song L."/>
            <person name="Sun Q."/>
            <person name="Zhang H."/>
            <person name="Xiang H."/>
            <person name="Dong X."/>
        </authorList>
    </citation>
    <scope>NUCLEOTIDE SEQUENCE</scope>
    <source>
        <strain evidence="7">ZWT</strain>
    </source>
</reference>
<dbReference type="InterPro" id="IPR016154">
    <property type="entry name" value="Heat_shock_Hsp33_C"/>
</dbReference>
<protein>
    <recommendedName>
        <fullName evidence="6">33 kDa chaperonin</fullName>
    </recommendedName>
    <alternativeName>
        <fullName evidence="6">Heat shock protein 33 homolog</fullName>
        <shortName evidence="6">HSP33</shortName>
    </alternativeName>
</protein>
<evidence type="ECO:0000256" key="1">
    <source>
        <dbReference type="ARBA" id="ARBA00022490"/>
    </source>
</evidence>
<keyword evidence="1 6" id="KW-0963">Cytoplasm</keyword>
<evidence type="ECO:0000256" key="6">
    <source>
        <dbReference type="HAMAP-Rule" id="MF_00117"/>
    </source>
</evidence>
<comment type="caution">
    <text evidence="7">The sequence shown here is derived from an EMBL/GenBank/DDBJ whole genome shotgun (WGS) entry which is preliminary data.</text>
</comment>
<keyword evidence="5 6" id="KW-0676">Redox-active center</keyword>
<keyword evidence="8" id="KW-1185">Reference proteome</keyword>
<dbReference type="EMBL" id="JAGSOJ010000006">
    <property type="protein sequence ID" value="MCM1992456.1"/>
    <property type="molecule type" value="Genomic_DNA"/>
</dbReference>
<proteinExistence type="inferred from homology"/>
<comment type="subcellular location">
    <subcellularLocation>
        <location evidence="6">Cytoplasm</location>
    </subcellularLocation>
</comment>
<dbReference type="PANTHER" id="PTHR30111:SF1">
    <property type="entry name" value="33 KDA CHAPERONIN"/>
    <property type="match status" value="1"/>
</dbReference>
<evidence type="ECO:0000256" key="4">
    <source>
        <dbReference type="ARBA" id="ARBA00023186"/>
    </source>
</evidence>
<dbReference type="PANTHER" id="PTHR30111">
    <property type="entry name" value="33 KDA CHAPERONIN"/>
    <property type="match status" value="1"/>
</dbReference>
<dbReference type="GO" id="GO:0051082">
    <property type="term" value="F:unfolded protein binding"/>
    <property type="evidence" value="ECO:0007669"/>
    <property type="project" value="UniProtKB-UniRule"/>
</dbReference>
<dbReference type="GO" id="GO:0044183">
    <property type="term" value="F:protein folding chaperone"/>
    <property type="evidence" value="ECO:0007669"/>
    <property type="project" value="TreeGrafter"/>
</dbReference>
<evidence type="ECO:0000256" key="5">
    <source>
        <dbReference type="ARBA" id="ARBA00023284"/>
    </source>
</evidence>
<dbReference type="InterPro" id="IPR000397">
    <property type="entry name" value="Heat_shock_Hsp33"/>
</dbReference>
<dbReference type="Gene3D" id="3.55.30.10">
    <property type="entry name" value="Hsp33 domain"/>
    <property type="match status" value="1"/>
</dbReference>
<accession>A0A9J6PCN7</accession>
<dbReference type="CDD" id="cd00498">
    <property type="entry name" value="Hsp33"/>
    <property type="match status" value="1"/>
</dbReference>
<feature type="disulfide bond" description="Redox-active" evidence="6">
    <location>
        <begin position="238"/>
        <end position="240"/>
    </location>
</feature>
<dbReference type="Pfam" id="PF01430">
    <property type="entry name" value="HSP33"/>
    <property type="match status" value="1"/>
</dbReference>
<dbReference type="AlphaFoldDB" id="A0A9J6PCN7"/>
<keyword evidence="4 6" id="KW-0143">Chaperone</keyword>
<evidence type="ECO:0000256" key="2">
    <source>
        <dbReference type="ARBA" id="ARBA00022833"/>
    </source>
</evidence>
<evidence type="ECO:0000313" key="7">
    <source>
        <dbReference type="EMBL" id="MCM1992456.1"/>
    </source>
</evidence>
<gene>
    <name evidence="6 7" type="primary">hslO</name>
    <name evidence="7" type="ORF">KDK92_22310</name>
</gene>
<dbReference type="HAMAP" id="MF_00117">
    <property type="entry name" value="HslO"/>
    <property type="match status" value="1"/>
</dbReference>
<comment type="function">
    <text evidence="6">Redox regulated molecular chaperone. Protects both thermally unfolding and oxidatively damaged proteins from irreversible aggregation. Plays an important role in the bacterial defense system toward oxidative stress.</text>
</comment>